<dbReference type="EC" id="3.5.1.18" evidence="5"/>
<feature type="domain" description="Peptidase M20 dimerisation" evidence="13">
    <location>
        <begin position="177"/>
        <end position="278"/>
    </location>
</feature>
<dbReference type="PANTHER" id="PTHR43808:SF8">
    <property type="entry name" value="PEPTIDASE M20 DIMERISATION DOMAIN-CONTAINING PROTEIN"/>
    <property type="match status" value="1"/>
</dbReference>
<evidence type="ECO:0000313" key="14">
    <source>
        <dbReference type="EMBL" id="QPC42441.1"/>
    </source>
</evidence>
<dbReference type="GO" id="GO:0046872">
    <property type="term" value="F:metal ion binding"/>
    <property type="evidence" value="ECO:0007669"/>
    <property type="project" value="UniProtKB-KW"/>
</dbReference>
<dbReference type="KEGG" id="kmn:HW532_06805"/>
<accession>A0A7S8C307</accession>
<evidence type="ECO:0000313" key="15">
    <source>
        <dbReference type="Proteomes" id="UP000593594"/>
    </source>
</evidence>
<proteinExistence type="inferred from homology"/>
<keyword evidence="8" id="KW-0479">Metal-binding</keyword>
<evidence type="ECO:0000256" key="8">
    <source>
        <dbReference type="ARBA" id="ARBA00022723"/>
    </source>
</evidence>
<dbReference type="SUPFAM" id="SSF55031">
    <property type="entry name" value="Bacterial exopeptidase dimerisation domain"/>
    <property type="match status" value="1"/>
</dbReference>
<dbReference type="Gene3D" id="3.40.630.10">
    <property type="entry name" value="Zn peptidases"/>
    <property type="match status" value="1"/>
</dbReference>
<evidence type="ECO:0000256" key="11">
    <source>
        <dbReference type="ARBA" id="ARBA00023285"/>
    </source>
</evidence>
<dbReference type="EMBL" id="CP058214">
    <property type="protein sequence ID" value="QPC42441.1"/>
    <property type="molecule type" value="Genomic_DNA"/>
</dbReference>
<evidence type="ECO:0000256" key="3">
    <source>
        <dbReference type="ARBA" id="ARBA00005130"/>
    </source>
</evidence>
<dbReference type="InterPro" id="IPR036264">
    <property type="entry name" value="Bact_exopeptidase_dim_dom"/>
</dbReference>
<keyword evidence="10" id="KW-0862">Zinc</keyword>
<keyword evidence="11" id="KW-0170">Cobalt</keyword>
<dbReference type="SUPFAM" id="SSF53187">
    <property type="entry name" value="Zn-dependent exopeptidases"/>
    <property type="match status" value="1"/>
</dbReference>
<dbReference type="CDD" id="cd08659">
    <property type="entry name" value="M20_ArgE_DapE-like"/>
    <property type="match status" value="1"/>
</dbReference>
<evidence type="ECO:0000256" key="6">
    <source>
        <dbReference type="ARBA" id="ARBA00016853"/>
    </source>
</evidence>
<evidence type="ECO:0000259" key="13">
    <source>
        <dbReference type="Pfam" id="PF07687"/>
    </source>
</evidence>
<dbReference type="InterPro" id="IPR010182">
    <property type="entry name" value="ArgE/DapE"/>
</dbReference>
<dbReference type="InterPro" id="IPR002933">
    <property type="entry name" value="Peptidase_M20"/>
</dbReference>
<reference evidence="14 15" key="1">
    <citation type="submission" date="2020-06" db="EMBL/GenBank/DDBJ databases">
        <title>Genome sequence of 2 isolates from Red Sea Mangroves.</title>
        <authorList>
            <person name="Sefrji F."/>
            <person name="Michoud G."/>
            <person name="Merlino G."/>
            <person name="Daffonchio D."/>
        </authorList>
    </citation>
    <scope>NUCLEOTIDE SEQUENCE [LARGE SCALE GENOMIC DNA]</scope>
    <source>
        <strain evidence="14 15">R1DC25</strain>
    </source>
</reference>
<evidence type="ECO:0000256" key="4">
    <source>
        <dbReference type="ARBA" id="ARBA00006247"/>
    </source>
</evidence>
<dbReference type="PANTHER" id="PTHR43808">
    <property type="entry name" value="ACETYLORNITHINE DEACETYLASE"/>
    <property type="match status" value="1"/>
</dbReference>
<evidence type="ECO:0000256" key="9">
    <source>
        <dbReference type="ARBA" id="ARBA00022801"/>
    </source>
</evidence>
<dbReference type="Pfam" id="PF01546">
    <property type="entry name" value="Peptidase_M20"/>
    <property type="match status" value="1"/>
</dbReference>
<dbReference type="NCBIfam" id="TIGR01910">
    <property type="entry name" value="DapE-ArgE"/>
    <property type="match status" value="1"/>
</dbReference>
<evidence type="ECO:0000256" key="10">
    <source>
        <dbReference type="ARBA" id="ARBA00022833"/>
    </source>
</evidence>
<sequence>MAAIDPVELTRTLVGFDTRNPEKTEKACAEHLRGLLEEHGFTVETHEFAKNRPNLVARLGGAAKKRSRKAPICFTGHTDTVPLGAKDWSVDPFKGEIKDGKLYGRGSSDMKAGVAAFVAAAIEERKAAEGGPGVVLVITAGEETGCEGARYLAEKKALGKAGAVVVAEPTSNRAMAGHKGALWLKATAAGVTAHGSMPEKGESAAYKAARMVTKLEHFGFAVPAHEAMGVPTLNVGTLKSGLNVNSVPDRAEIGIDIRTVAGMSHEQVRSRLEAYLSPDLDALEPIIDLEGVWTDPADPWVKTVAAAAREVTGEDQAPGAMTYFTDAAYLTPAYGTVPTVVLGPGEPAMAHQTDEYCTVDRIGEATTIYRALIRDWAG</sequence>
<dbReference type="InterPro" id="IPR001261">
    <property type="entry name" value="ArgE/DapE_CS"/>
</dbReference>
<gene>
    <name evidence="14" type="ORF">HW532_06805</name>
</gene>
<comment type="cofactor">
    <cofactor evidence="2">
        <name>Zn(2+)</name>
        <dbReference type="ChEBI" id="CHEBI:29105"/>
    </cofactor>
</comment>
<evidence type="ECO:0000256" key="2">
    <source>
        <dbReference type="ARBA" id="ARBA00001947"/>
    </source>
</evidence>
<dbReference type="GO" id="GO:0009089">
    <property type="term" value="P:lysine biosynthetic process via diaminopimelate"/>
    <property type="evidence" value="ECO:0007669"/>
    <property type="project" value="UniProtKB-UniPathway"/>
</dbReference>
<keyword evidence="15" id="KW-1185">Reference proteome</keyword>
<comment type="catalytic activity">
    <reaction evidence="12">
        <text>N-succinyl-(2S,6S)-2,6-diaminopimelate + H2O = (2S,6S)-2,6-diaminopimelate + succinate</text>
        <dbReference type="Rhea" id="RHEA:22608"/>
        <dbReference type="ChEBI" id="CHEBI:15377"/>
        <dbReference type="ChEBI" id="CHEBI:30031"/>
        <dbReference type="ChEBI" id="CHEBI:57609"/>
        <dbReference type="ChEBI" id="CHEBI:58087"/>
        <dbReference type="EC" id="3.5.1.18"/>
    </reaction>
</comment>
<dbReference type="GO" id="GO:0009014">
    <property type="term" value="F:succinyl-diaminopimelate desuccinylase activity"/>
    <property type="evidence" value="ECO:0007669"/>
    <property type="project" value="UniProtKB-EC"/>
</dbReference>
<dbReference type="RefSeq" id="WP_213163673.1">
    <property type="nucleotide sequence ID" value="NZ_CP058214.1"/>
</dbReference>
<dbReference type="Proteomes" id="UP000593594">
    <property type="component" value="Chromosome"/>
</dbReference>
<dbReference type="UniPathway" id="UPA00034">
    <property type="reaction ID" value="UER00021"/>
</dbReference>
<evidence type="ECO:0000256" key="1">
    <source>
        <dbReference type="ARBA" id="ARBA00001941"/>
    </source>
</evidence>
<evidence type="ECO:0000256" key="5">
    <source>
        <dbReference type="ARBA" id="ARBA00011921"/>
    </source>
</evidence>
<keyword evidence="9" id="KW-0378">Hydrolase</keyword>
<dbReference type="InterPro" id="IPR011650">
    <property type="entry name" value="Peptidase_M20_dimer"/>
</dbReference>
<keyword evidence="7" id="KW-0028">Amino-acid biosynthesis</keyword>
<dbReference type="Pfam" id="PF07687">
    <property type="entry name" value="M20_dimer"/>
    <property type="match status" value="1"/>
</dbReference>
<dbReference type="InterPro" id="IPR050072">
    <property type="entry name" value="Peptidase_M20A"/>
</dbReference>
<organism evidence="14 15">
    <name type="scientific">Kaustia mangrovi</name>
    <dbReference type="NCBI Taxonomy" id="2593653"/>
    <lineage>
        <taxon>Bacteria</taxon>
        <taxon>Pseudomonadati</taxon>
        <taxon>Pseudomonadota</taxon>
        <taxon>Alphaproteobacteria</taxon>
        <taxon>Hyphomicrobiales</taxon>
        <taxon>Parvibaculaceae</taxon>
        <taxon>Kaustia</taxon>
    </lineage>
</organism>
<dbReference type="PROSITE" id="PS00759">
    <property type="entry name" value="ARGE_DAPE_CPG2_2"/>
    <property type="match status" value="1"/>
</dbReference>
<evidence type="ECO:0000256" key="7">
    <source>
        <dbReference type="ARBA" id="ARBA00022605"/>
    </source>
</evidence>
<comment type="similarity">
    <text evidence="4">Belongs to the peptidase M20A family.</text>
</comment>
<protein>
    <recommendedName>
        <fullName evidence="6">Probable succinyl-diaminopimelate desuccinylase</fullName>
        <ecNumber evidence="5">3.5.1.18</ecNumber>
    </recommendedName>
</protein>
<comment type="pathway">
    <text evidence="3">Amino-acid biosynthesis; L-lysine biosynthesis via DAP pathway; LL-2,6-diaminopimelate from (S)-tetrahydrodipicolinate (succinylase route): step 3/3.</text>
</comment>
<dbReference type="Gene3D" id="3.30.70.360">
    <property type="match status" value="1"/>
</dbReference>
<evidence type="ECO:0000256" key="12">
    <source>
        <dbReference type="ARBA" id="ARBA00051301"/>
    </source>
</evidence>
<dbReference type="AlphaFoldDB" id="A0A7S8C307"/>
<name>A0A7S8C307_9HYPH</name>
<comment type="cofactor">
    <cofactor evidence="1">
        <name>Co(2+)</name>
        <dbReference type="ChEBI" id="CHEBI:48828"/>
    </cofactor>
</comment>